<dbReference type="InterPro" id="IPR036896">
    <property type="entry name" value="Avidin-like_sf"/>
</dbReference>
<dbReference type="Proteomes" id="UP001145742">
    <property type="component" value="Unassembled WGS sequence"/>
</dbReference>
<comment type="function">
    <text evidence="8">Forms a strong non-covalent specific complex with biotin.</text>
</comment>
<sequence length="236" mass="25912">MEQTTLFLLVLCLALGAHILCAEKCNLTGRWKNDLGSNMTISAVDEKGNFTGLYNTSVADNPSKILQSPLLGFQHLTNTNGQPTFGFTVSWTFSEATSVFTGQCFVDEHGKEVLKTMWLFRRHQNTIQDNWNGTVVGTNEFTRLELQMDKNLLNMAFQSVLVFPKSHILSALRTIFEKNVLGFAGGTMGAVNGMRPDGVPDTSSVQSNEVWIGVVYALAATMIQAIQQGPFPPALC</sequence>
<evidence type="ECO:0000256" key="8">
    <source>
        <dbReference type="RuleBase" id="RU369114"/>
    </source>
</evidence>
<comment type="subunit">
    <text evidence="8">Homotetramer.</text>
</comment>
<dbReference type="PRINTS" id="PR00709">
    <property type="entry name" value="AVIDIN"/>
</dbReference>
<dbReference type="PANTHER" id="PTHR34399:SF3">
    <property type="entry name" value="AVID PROTEIN-RELATED"/>
    <property type="match status" value="1"/>
</dbReference>
<keyword evidence="3 8" id="KW-0964">Secreted</keyword>
<keyword evidence="11" id="KW-1185">Reference proteome</keyword>
<organism evidence="10 11">
    <name type="scientific">Willisornis vidua</name>
    <name type="common">Xingu scale-backed antbird</name>
    <dbReference type="NCBI Taxonomy" id="1566151"/>
    <lineage>
        <taxon>Eukaryota</taxon>
        <taxon>Metazoa</taxon>
        <taxon>Chordata</taxon>
        <taxon>Craniata</taxon>
        <taxon>Vertebrata</taxon>
        <taxon>Euteleostomi</taxon>
        <taxon>Archelosauria</taxon>
        <taxon>Archosauria</taxon>
        <taxon>Dinosauria</taxon>
        <taxon>Saurischia</taxon>
        <taxon>Theropoda</taxon>
        <taxon>Coelurosauria</taxon>
        <taxon>Aves</taxon>
        <taxon>Neognathae</taxon>
        <taxon>Neoaves</taxon>
        <taxon>Telluraves</taxon>
        <taxon>Australaves</taxon>
        <taxon>Passeriformes</taxon>
        <taxon>Thamnophilidae</taxon>
        <taxon>Willisornis</taxon>
    </lineage>
</organism>
<keyword evidence="4 8" id="KW-0732">Signal</keyword>
<proteinExistence type="inferred from homology"/>
<evidence type="ECO:0000259" key="9">
    <source>
        <dbReference type="Pfam" id="PF04685"/>
    </source>
</evidence>
<evidence type="ECO:0000256" key="1">
    <source>
        <dbReference type="ARBA" id="ARBA00004613"/>
    </source>
</evidence>
<comment type="similarity">
    <text evidence="2 8">Belongs to the avidin/streptavidin family.</text>
</comment>
<accession>A0ABQ9DFQ9</accession>
<dbReference type="SUPFAM" id="SSF50876">
    <property type="entry name" value="Avidin/streptavidin"/>
    <property type="match status" value="1"/>
</dbReference>
<keyword evidence="5" id="KW-1015">Disulfide bond</keyword>
<keyword evidence="7 8" id="KW-0092">Biotin</keyword>
<evidence type="ECO:0000256" key="4">
    <source>
        <dbReference type="ARBA" id="ARBA00022729"/>
    </source>
</evidence>
<feature type="chain" id="PRO_5044964237" description="Avidin" evidence="8">
    <location>
        <begin position="23"/>
        <end position="236"/>
    </location>
</feature>
<evidence type="ECO:0000256" key="2">
    <source>
        <dbReference type="ARBA" id="ARBA00006297"/>
    </source>
</evidence>
<dbReference type="PROSITE" id="PS51326">
    <property type="entry name" value="AVIDIN_2"/>
    <property type="match status" value="1"/>
</dbReference>
<evidence type="ECO:0000256" key="3">
    <source>
        <dbReference type="ARBA" id="ARBA00022525"/>
    </source>
</evidence>
<dbReference type="InterPro" id="IPR051764">
    <property type="entry name" value="Avidin/Streptavidin-rel"/>
</dbReference>
<evidence type="ECO:0000256" key="5">
    <source>
        <dbReference type="ARBA" id="ARBA00023157"/>
    </source>
</evidence>
<comment type="subcellular location">
    <subcellularLocation>
        <location evidence="1 8">Secreted</location>
    </subcellularLocation>
</comment>
<name>A0ABQ9DFQ9_9PASS</name>
<comment type="caution">
    <text evidence="10">The sequence shown here is derived from an EMBL/GenBank/DDBJ whole genome shotgun (WGS) entry which is preliminary data.</text>
</comment>
<dbReference type="InterPro" id="IPR006775">
    <property type="entry name" value="GH116_catalytic"/>
</dbReference>
<reference evidence="10" key="1">
    <citation type="submission" date="2019-10" db="EMBL/GenBank/DDBJ databases">
        <authorList>
            <person name="Soares A.E.R."/>
            <person name="Aleixo A."/>
            <person name="Schneider P."/>
            <person name="Miyaki C.Y."/>
            <person name="Schneider M.P."/>
            <person name="Mello C."/>
            <person name="Vasconcelos A.T.R."/>
        </authorList>
    </citation>
    <scope>NUCLEOTIDE SEQUENCE</scope>
    <source>
        <tissue evidence="10">Muscle</tissue>
    </source>
</reference>
<feature type="domain" description="Glycosyl-hydrolase family 116 catalytic region" evidence="9">
    <location>
        <begin position="161"/>
        <end position="225"/>
    </location>
</feature>
<feature type="signal peptide" evidence="8">
    <location>
        <begin position="1"/>
        <end position="22"/>
    </location>
</feature>
<dbReference type="PANTHER" id="PTHR34399">
    <property type="entry name" value="AVIDIN-RELATED"/>
    <property type="match status" value="1"/>
</dbReference>
<dbReference type="Gene3D" id="2.40.128.30">
    <property type="entry name" value="Avidin-like"/>
    <property type="match status" value="1"/>
</dbReference>
<dbReference type="Pfam" id="PF01382">
    <property type="entry name" value="Avidin"/>
    <property type="match status" value="1"/>
</dbReference>
<gene>
    <name evidence="10" type="ORF">WISP_62927</name>
</gene>
<keyword evidence="6 8" id="KW-0325">Glycoprotein</keyword>
<evidence type="ECO:0000256" key="6">
    <source>
        <dbReference type="ARBA" id="ARBA00023180"/>
    </source>
</evidence>
<protein>
    <recommendedName>
        <fullName evidence="8">Avidin</fullName>
    </recommendedName>
</protein>
<evidence type="ECO:0000313" key="11">
    <source>
        <dbReference type="Proteomes" id="UP001145742"/>
    </source>
</evidence>
<evidence type="ECO:0000313" key="10">
    <source>
        <dbReference type="EMBL" id="KAJ7417764.1"/>
    </source>
</evidence>
<dbReference type="EMBL" id="WHWB01033738">
    <property type="protein sequence ID" value="KAJ7417764.1"/>
    <property type="molecule type" value="Genomic_DNA"/>
</dbReference>
<dbReference type="Pfam" id="PF04685">
    <property type="entry name" value="DUF608"/>
    <property type="match status" value="1"/>
</dbReference>
<dbReference type="InterPro" id="IPR005468">
    <property type="entry name" value="Avidin/str"/>
</dbReference>
<evidence type="ECO:0000256" key="7">
    <source>
        <dbReference type="ARBA" id="ARBA00023267"/>
    </source>
</evidence>
<dbReference type="InterPro" id="IPR005469">
    <property type="entry name" value="Avidin"/>
</dbReference>